<accession>A0AAN8PAX2</accession>
<organism evidence="9 10">
    <name type="scientific">Polyplax serrata</name>
    <name type="common">Common mouse louse</name>
    <dbReference type="NCBI Taxonomy" id="468196"/>
    <lineage>
        <taxon>Eukaryota</taxon>
        <taxon>Metazoa</taxon>
        <taxon>Ecdysozoa</taxon>
        <taxon>Arthropoda</taxon>
        <taxon>Hexapoda</taxon>
        <taxon>Insecta</taxon>
        <taxon>Pterygota</taxon>
        <taxon>Neoptera</taxon>
        <taxon>Paraneoptera</taxon>
        <taxon>Psocodea</taxon>
        <taxon>Troctomorpha</taxon>
        <taxon>Phthiraptera</taxon>
        <taxon>Anoplura</taxon>
        <taxon>Polyplacidae</taxon>
        <taxon>Polyplax</taxon>
    </lineage>
</organism>
<proteinExistence type="inferred from homology"/>
<evidence type="ECO:0000256" key="5">
    <source>
        <dbReference type="ARBA" id="ARBA00023069"/>
    </source>
</evidence>
<dbReference type="AlphaFoldDB" id="A0AAN8PAX2"/>
<dbReference type="EMBL" id="JAWJWE010000004">
    <property type="protein sequence ID" value="KAK6637040.1"/>
    <property type="molecule type" value="Genomic_DNA"/>
</dbReference>
<keyword evidence="6" id="KW-0966">Cell projection</keyword>
<evidence type="ECO:0000256" key="1">
    <source>
        <dbReference type="ARBA" id="ARBA00004138"/>
    </source>
</evidence>
<evidence type="ECO:0000256" key="2">
    <source>
        <dbReference type="ARBA" id="ARBA00010841"/>
    </source>
</evidence>
<dbReference type="GO" id="GO:0008017">
    <property type="term" value="F:microtubule binding"/>
    <property type="evidence" value="ECO:0007669"/>
    <property type="project" value="TreeGrafter"/>
</dbReference>
<keyword evidence="4 7" id="KW-0175">Coiled coil</keyword>
<evidence type="ECO:0000256" key="6">
    <source>
        <dbReference type="ARBA" id="ARBA00023273"/>
    </source>
</evidence>
<feature type="compositionally biased region" description="Acidic residues" evidence="8">
    <location>
        <begin position="488"/>
        <end position="507"/>
    </location>
</feature>
<feature type="compositionally biased region" description="Acidic residues" evidence="8">
    <location>
        <begin position="520"/>
        <end position="536"/>
    </location>
</feature>
<dbReference type="Proteomes" id="UP001372834">
    <property type="component" value="Unassembled WGS sequence"/>
</dbReference>
<protein>
    <recommendedName>
        <fullName evidence="3">Cilia- and flagella-associated protein 157</fullName>
    </recommendedName>
</protein>
<feature type="coiled-coil region" evidence="7">
    <location>
        <begin position="184"/>
        <end position="237"/>
    </location>
</feature>
<dbReference type="GO" id="GO:0036064">
    <property type="term" value="C:ciliary basal body"/>
    <property type="evidence" value="ECO:0007669"/>
    <property type="project" value="TreeGrafter"/>
</dbReference>
<feature type="region of interest" description="Disordered" evidence="8">
    <location>
        <begin position="480"/>
        <end position="544"/>
    </location>
</feature>
<dbReference type="PANTHER" id="PTHR31954">
    <property type="entry name" value="CILIA- AND FLAGELLA-ASSOCIATED PROTEIN 157"/>
    <property type="match status" value="1"/>
</dbReference>
<sequence>MGPKKDKAKVEIPEPTDEATELERQVFLIQLEDIGKKIIRLTARQEELNVKTVELEEKIEECKKENGVVIAEQEQSLILKEEEKIKRREENIRLHKELREREDKHKKHIELLEKKYDDMVKEKTKDLAALKQQAVILEEFKQNKDVYASTLEKYEKHLIDAEVEHQRMLFNIERKGEVVKARLKKELESRLLNLSIEFQEVYQKQIGDSCHRMTLENKAIESELMMMSDELAEYRQEYANSVAYVEYYKTQTGTRKLDKDKALARTTLQKIIIEALMRDRMNVLLKLNEYAGLEVENKNYIKKLKSVETEKERQIVKTCELNKLIEDKIEVTENLKDATVLVRKLIRKLQVLVRNALKIVEEAVVVRLIPAGGMEEEKFLTNEAKIRLFKKRRESVFQRKGKILQYLLDFLAKAQFTEDEISLLKISSTETINLEAIDFTVIYGRTGATTEKEIEHKESLDGLSEVLGYRLASDASLPRSVSEIIGQDTEEEYEEEEEEFEEEEEEREDIKEDFKQPPDSLEDEGEELEDDGECSEESGSMSEG</sequence>
<evidence type="ECO:0000256" key="7">
    <source>
        <dbReference type="SAM" id="Coils"/>
    </source>
</evidence>
<comment type="caution">
    <text evidence="9">The sequence shown here is derived from an EMBL/GenBank/DDBJ whole genome shotgun (WGS) entry which is preliminary data.</text>
</comment>
<name>A0AAN8PAX2_POLSC</name>
<dbReference type="PANTHER" id="PTHR31954:SF1">
    <property type="entry name" value="CILIA- AND FLAGELLA-ASSOCIATED PROTEIN 157"/>
    <property type="match status" value="1"/>
</dbReference>
<evidence type="ECO:0000256" key="8">
    <source>
        <dbReference type="SAM" id="MobiDB-lite"/>
    </source>
</evidence>
<evidence type="ECO:0000313" key="10">
    <source>
        <dbReference type="Proteomes" id="UP001372834"/>
    </source>
</evidence>
<comment type="similarity">
    <text evidence="2">Belongs to the CFAP157 family.</text>
</comment>
<gene>
    <name evidence="9" type="ORF">RUM43_010714</name>
</gene>
<evidence type="ECO:0000313" key="9">
    <source>
        <dbReference type="EMBL" id="KAK6637040.1"/>
    </source>
</evidence>
<reference evidence="9 10" key="1">
    <citation type="submission" date="2023-10" db="EMBL/GenBank/DDBJ databases">
        <title>Genomes of two closely related lineages of the louse Polyplax serrata with different host specificities.</title>
        <authorList>
            <person name="Martinu J."/>
            <person name="Tarabai H."/>
            <person name="Stefka J."/>
            <person name="Hypsa V."/>
        </authorList>
    </citation>
    <scope>NUCLEOTIDE SEQUENCE [LARGE SCALE GENOMIC DNA]</scope>
    <source>
        <strain evidence="9">HR10_N</strain>
    </source>
</reference>
<dbReference type="InterPro" id="IPR038844">
    <property type="entry name" value="CFAP157"/>
</dbReference>
<comment type="subcellular location">
    <subcellularLocation>
        <location evidence="1">Cell projection</location>
        <location evidence="1">Cilium</location>
    </subcellularLocation>
</comment>
<evidence type="ECO:0000256" key="4">
    <source>
        <dbReference type="ARBA" id="ARBA00023054"/>
    </source>
</evidence>
<evidence type="ECO:0000256" key="3">
    <source>
        <dbReference type="ARBA" id="ARBA00014087"/>
    </source>
</evidence>
<keyword evidence="5" id="KW-0969">Cilium</keyword>
<feature type="coiled-coil region" evidence="7">
    <location>
        <begin position="38"/>
        <end position="157"/>
    </location>
</feature>